<gene>
    <name evidence="1" type="ORF">F4820DRAFT_85777</name>
</gene>
<keyword evidence="1" id="KW-0378">Hydrolase</keyword>
<organism evidence="1 2">
    <name type="scientific">Hypoxylon rubiginosum</name>
    <dbReference type="NCBI Taxonomy" id="110542"/>
    <lineage>
        <taxon>Eukaryota</taxon>
        <taxon>Fungi</taxon>
        <taxon>Dikarya</taxon>
        <taxon>Ascomycota</taxon>
        <taxon>Pezizomycotina</taxon>
        <taxon>Sordariomycetes</taxon>
        <taxon>Xylariomycetidae</taxon>
        <taxon>Xylariales</taxon>
        <taxon>Hypoxylaceae</taxon>
        <taxon>Hypoxylon</taxon>
    </lineage>
</organism>
<sequence>MIPRRRLWFPLGIATLLLLFYYSWTAQDQYQWTDLGKPAQGPQEEHQADAVALDDDDYFWRKLPTHYPVQDMKPLPTGRPLALPKIQTTFGKESEYDRATRKERQQTVKKAFVRCWNAYKDNAMMSDELAPISGTTKDVFGGWGATLVDSLDTLWIMGLQEEFEEAVTAAAGIRFESTSLTTVNAFETTIRYLGGFLAAYDLSGDPRLLRKAREVGDMLYKTFDTPNRMPISRWDFDNAAQGGKQVAPEMALVAEVGSLCMEFTRLSLVTGDPKWYDATERIKEVFEEQQNTTQLPGMWPITVNPKDKLFNVDNTFGLGAMSDSTYEYLPKMHALVGGLIPSYQTMYEESMRTALKYNVFRPMVPDAPDILISGTVRVEKEGGKVGFNLEHQGQHLVCFAGGMLAVGGKLFENAEHLEAARKLVDGCIWTYKAMPHGIMPETFVMSPCKSDKECEWDELLWKRAVLRQADLNDLAAVDEADSIISEQRLPKGFTKIPDTRYILRPEAIESVFILYRVTGRTDLLESAWVMFEAIQKHTRTTLANAALSDVTVDSRPPKIDSMESFWMGETLKYFYLIFSEPDLISLDEWVFNTEAHAFKRLLP</sequence>
<proteinExistence type="predicted"/>
<dbReference type="EMBL" id="MU393567">
    <property type="protein sequence ID" value="KAI4860960.1"/>
    <property type="molecule type" value="Genomic_DNA"/>
</dbReference>
<dbReference type="Proteomes" id="UP001497700">
    <property type="component" value="Unassembled WGS sequence"/>
</dbReference>
<evidence type="ECO:0000313" key="1">
    <source>
        <dbReference type="EMBL" id="KAI4860960.1"/>
    </source>
</evidence>
<keyword evidence="2" id="KW-1185">Reference proteome</keyword>
<evidence type="ECO:0000313" key="2">
    <source>
        <dbReference type="Proteomes" id="UP001497700"/>
    </source>
</evidence>
<protein>
    <submittedName>
        <fullName evidence="1">Glycoside hydrolase family 47 protein</fullName>
    </submittedName>
</protein>
<name>A0ACB9YQA5_9PEZI</name>
<reference evidence="1 2" key="1">
    <citation type="journal article" date="2022" name="New Phytol.">
        <title>Ecological generalism drives hyperdiversity of secondary metabolite gene clusters in xylarialean endophytes.</title>
        <authorList>
            <person name="Franco M.E.E."/>
            <person name="Wisecaver J.H."/>
            <person name="Arnold A.E."/>
            <person name="Ju Y.M."/>
            <person name="Slot J.C."/>
            <person name="Ahrendt S."/>
            <person name="Moore L.P."/>
            <person name="Eastman K.E."/>
            <person name="Scott K."/>
            <person name="Konkel Z."/>
            <person name="Mondo S.J."/>
            <person name="Kuo A."/>
            <person name="Hayes R.D."/>
            <person name="Haridas S."/>
            <person name="Andreopoulos B."/>
            <person name="Riley R."/>
            <person name="LaButti K."/>
            <person name="Pangilinan J."/>
            <person name="Lipzen A."/>
            <person name="Amirebrahimi M."/>
            <person name="Yan J."/>
            <person name="Adam C."/>
            <person name="Keymanesh K."/>
            <person name="Ng V."/>
            <person name="Louie K."/>
            <person name="Northen T."/>
            <person name="Drula E."/>
            <person name="Henrissat B."/>
            <person name="Hsieh H.M."/>
            <person name="Youens-Clark K."/>
            <person name="Lutzoni F."/>
            <person name="Miadlikowska J."/>
            <person name="Eastwood D.C."/>
            <person name="Hamelin R.C."/>
            <person name="Grigoriev I.V."/>
            <person name="U'Ren J.M."/>
        </authorList>
    </citation>
    <scope>NUCLEOTIDE SEQUENCE [LARGE SCALE GENOMIC DNA]</scope>
    <source>
        <strain evidence="1 2">CBS 119005</strain>
    </source>
</reference>
<comment type="caution">
    <text evidence="1">The sequence shown here is derived from an EMBL/GenBank/DDBJ whole genome shotgun (WGS) entry which is preliminary data.</text>
</comment>
<accession>A0ACB9YQA5</accession>